<comment type="caution">
    <text evidence="7">The sequence shown here is derived from an EMBL/GenBank/DDBJ whole genome shotgun (WGS) entry which is preliminary data.</text>
</comment>
<dbReference type="InterPro" id="IPR052165">
    <property type="entry name" value="Membrane_assoc_protease"/>
</dbReference>
<evidence type="ECO:0000256" key="4">
    <source>
        <dbReference type="ARBA" id="ARBA00023136"/>
    </source>
</evidence>
<keyword evidence="8" id="KW-1185">Reference proteome</keyword>
<name>A0A7W6J1L9_9HYPH</name>
<evidence type="ECO:0000256" key="1">
    <source>
        <dbReference type="ARBA" id="ARBA00004141"/>
    </source>
</evidence>
<keyword evidence="2 5" id="KW-0812">Transmembrane</keyword>
<dbReference type="PANTHER" id="PTHR33507:SF3">
    <property type="entry name" value="INNER MEMBRANE PROTEIN YBBJ"/>
    <property type="match status" value="1"/>
</dbReference>
<dbReference type="Proteomes" id="UP000528286">
    <property type="component" value="Unassembled WGS sequence"/>
</dbReference>
<organism evidence="7 8">
    <name type="scientific">Gellertiella hungarica</name>
    <dbReference type="NCBI Taxonomy" id="1572859"/>
    <lineage>
        <taxon>Bacteria</taxon>
        <taxon>Pseudomonadati</taxon>
        <taxon>Pseudomonadota</taxon>
        <taxon>Alphaproteobacteria</taxon>
        <taxon>Hyphomicrobiales</taxon>
        <taxon>Rhizobiaceae</taxon>
        <taxon>Gellertiella</taxon>
    </lineage>
</organism>
<dbReference type="AlphaFoldDB" id="A0A7W6J1L9"/>
<dbReference type="EMBL" id="JACIEZ010000001">
    <property type="protein sequence ID" value="MBB4063105.1"/>
    <property type="molecule type" value="Genomic_DNA"/>
</dbReference>
<evidence type="ECO:0000256" key="3">
    <source>
        <dbReference type="ARBA" id="ARBA00022989"/>
    </source>
</evidence>
<gene>
    <name evidence="7" type="ORF">GGR23_000266</name>
</gene>
<feature type="transmembrane region" description="Helical" evidence="5">
    <location>
        <begin position="12"/>
        <end position="28"/>
    </location>
</feature>
<dbReference type="PANTHER" id="PTHR33507">
    <property type="entry name" value="INNER MEMBRANE PROTEIN YBBJ"/>
    <property type="match status" value="1"/>
</dbReference>
<keyword evidence="4 5" id="KW-0472">Membrane</keyword>
<dbReference type="Pfam" id="PF01957">
    <property type="entry name" value="NfeD"/>
    <property type="match status" value="1"/>
</dbReference>
<evidence type="ECO:0000259" key="6">
    <source>
        <dbReference type="Pfam" id="PF01957"/>
    </source>
</evidence>
<feature type="transmembrane region" description="Helical" evidence="5">
    <location>
        <begin position="62"/>
        <end position="80"/>
    </location>
</feature>
<accession>A0A7W6J1L9</accession>
<evidence type="ECO:0000256" key="2">
    <source>
        <dbReference type="ARBA" id="ARBA00022692"/>
    </source>
</evidence>
<reference evidence="7 8" key="1">
    <citation type="submission" date="2020-08" db="EMBL/GenBank/DDBJ databases">
        <title>Genomic Encyclopedia of Type Strains, Phase IV (KMG-IV): sequencing the most valuable type-strain genomes for metagenomic binning, comparative biology and taxonomic classification.</title>
        <authorList>
            <person name="Goeker M."/>
        </authorList>
    </citation>
    <scope>NUCLEOTIDE SEQUENCE [LARGE SCALE GENOMIC DNA]</scope>
    <source>
        <strain evidence="7 8">DSM 29853</strain>
    </source>
</reference>
<sequence length="152" mass="16200">MIAGVLAEFGPWAWWVFGLVLLAAELLLPGVFLVWIGLAAIAVGLVSLGLWGSGYWPWEVQWIVFAALSVVFVIAGRRFYAGPAGGSDEPLLNRRGASLIGRIGTLGEPVRDGRGRLKLDDTFWPVKGPDLPAGTRVRVTGAEGSTLSVEAD</sequence>
<dbReference type="InterPro" id="IPR012340">
    <property type="entry name" value="NA-bd_OB-fold"/>
</dbReference>
<feature type="transmembrane region" description="Helical" evidence="5">
    <location>
        <begin position="35"/>
        <end position="56"/>
    </location>
</feature>
<evidence type="ECO:0000256" key="5">
    <source>
        <dbReference type="SAM" id="Phobius"/>
    </source>
</evidence>
<dbReference type="GO" id="GO:0005886">
    <property type="term" value="C:plasma membrane"/>
    <property type="evidence" value="ECO:0007669"/>
    <property type="project" value="TreeGrafter"/>
</dbReference>
<keyword evidence="3 5" id="KW-1133">Transmembrane helix</keyword>
<evidence type="ECO:0000313" key="8">
    <source>
        <dbReference type="Proteomes" id="UP000528286"/>
    </source>
</evidence>
<protein>
    <recommendedName>
        <fullName evidence="6">NfeD-like C-terminal domain-containing protein</fullName>
    </recommendedName>
</protein>
<dbReference type="Gene3D" id="2.40.50.140">
    <property type="entry name" value="Nucleic acid-binding proteins"/>
    <property type="match status" value="1"/>
</dbReference>
<evidence type="ECO:0000313" key="7">
    <source>
        <dbReference type="EMBL" id="MBB4063105.1"/>
    </source>
</evidence>
<dbReference type="RefSeq" id="WP_183364303.1">
    <property type="nucleotide sequence ID" value="NZ_JACIEZ010000001.1"/>
</dbReference>
<comment type="subcellular location">
    <subcellularLocation>
        <location evidence="1">Membrane</location>
        <topology evidence="1">Multi-pass membrane protein</topology>
    </subcellularLocation>
</comment>
<proteinExistence type="predicted"/>
<feature type="domain" description="NfeD-like C-terminal" evidence="6">
    <location>
        <begin position="98"/>
        <end position="150"/>
    </location>
</feature>
<dbReference type="InterPro" id="IPR002810">
    <property type="entry name" value="NfeD-like_C"/>
</dbReference>